<sequence>MGLDLPDGGEGLFELGPHFEASGDLLTEDFAAVDAVRFQGLQLGLEFLTEAGAAGVADADVGCGSIKVDGGAGGGVPGRQGWPGDPGSTWHRGQE</sequence>
<evidence type="ECO:0000313" key="3">
    <source>
        <dbReference type="Proteomes" id="UP000579153"/>
    </source>
</evidence>
<proteinExistence type="predicted"/>
<dbReference type="Proteomes" id="UP000579153">
    <property type="component" value="Unassembled WGS sequence"/>
</dbReference>
<gene>
    <name evidence="2" type="ORF">HD596_009032</name>
</gene>
<organism evidence="2 3">
    <name type="scientific">Nonomuraea jabiensis</name>
    <dbReference type="NCBI Taxonomy" id="882448"/>
    <lineage>
        <taxon>Bacteria</taxon>
        <taxon>Bacillati</taxon>
        <taxon>Actinomycetota</taxon>
        <taxon>Actinomycetes</taxon>
        <taxon>Streptosporangiales</taxon>
        <taxon>Streptosporangiaceae</taxon>
        <taxon>Nonomuraea</taxon>
    </lineage>
</organism>
<feature type="region of interest" description="Disordered" evidence="1">
    <location>
        <begin position="72"/>
        <end position="95"/>
    </location>
</feature>
<keyword evidence="3" id="KW-1185">Reference proteome</keyword>
<evidence type="ECO:0000256" key="1">
    <source>
        <dbReference type="SAM" id="MobiDB-lite"/>
    </source>
</evidence>
<dbReference type="RefSeq" id="WP_313047719.1">
    <property type="nucleotide sequence ID" value="NZ_JACHMB010000001.1"/>
</dbReference>
<dbReference type="EMBL" id="JACHMB010000001">
    <property type="protein sequence ID" value="MBB5782276.1"/>
    <property type="molecule type" value="Genomic_DNA"/>
</dbReference>
<dbReference type="AlphaFoldDB" id="A0A7W9LFV7"/>
<name>A0A7W9LFV7_9ACTN</name>
<reference evidence="2 3" key="1">
    <citation type="submission" date="2020-08" db="EMBL/GenBank/DDBJ databases">
        <title>Sequencing the genomes of 1000 actinobacteria strains.</title>
        <authorList>
            <person name="Klenk H.-P."/>
        </authorList>
    </citation>
    <scope>NUCLEOTIDE SEQUENCE [LARGE SCALE GENOMIC DNA]</scope>
    <source>
        <strain evidence="2 3">DSM 45507</strain>
    </source>
</reference>
<accession>A0A7W9LFV7</accession>
<protein>
    <submittedName>
        <fullName evidence="2">Uncharacterized protein</fullName>
    </submittedName>
</protein>
<comment type="caution">
    <text evidence="2">The sequence shown here is derived from an EMBL/GenBank/DDBJ whole genome shotgun (WGS) entry which is preliminary data.</text>
</comment>
<evidence type="ECO:0000313" key="2">
    <source>
        <dbReference type="EMBL" id="MBB5782276.1"/>
    </source>
</evidence>